<proteinExistence type="predicted"/>
<accession>A0A2Z3H0I9</accession>
<protein>
    <submittedName>
        <fullName evidence="1">Uncharacterized protein</fullName>
    </submittedName>
</protein>
<dbReference type="OrthoDB" id="6206554at2"/>
<evidence type="ECO:0000313" key="1">
    <source>
        <dbReference type="EMBL" id="AWM37267.1"/>
    </source>
</evidence>
<sequence length="103" mass="11281">MRAATELTAELGERFKVGDAAPELVTRLTALVATLELQLTRTENLPDDLCAAVAELQQLLQKTTATGGRWLDAVADGPELASYWMRARVQKVYGLLIRDESPP</sequence>
<evidence type="ECO:0000313" key="2">
    <source>
        <dbReference type="Proteomes" id="UP000245802"/>
    </source>
</evidence>
<dbReference type="KEGG" id="gog:C1280_09670"/>
<organism evidence="1 2">
    <name type="scientific">Gemmata obscuriglobus</name>
    <dbReference type="NCBI Taxonomy" id="114"/>
    <lineage>
        <taxon>Bacteria</taxon>
        <taxon>Pseudomonadati</taxon>
        <taxon>Planctomycetota</taxon>
        <taxon>Planctomycetia</taxon>
        <taxon>Gemmatales</taxon>
        <taxon>Gemmataceae</taxon>
        <taxon>Gemmata</taxon>
    </lineage>
</organism>
<dbReference type="Proteomes" id="UP000245802">
    <property type="component" value="Chromosome"/>
</dbReference>
<name>A0A2Z3H0I9_9BACT</name>
<gene>
    <name evidence="1" type="ORF">C1280_09670</name>
</gene>
<dbReference type="RefSeq" id="WP_010046520.1">
    <property type="nucleotide sequence ID" value="NZ_CP025958.1"/>
</dbReference>
<dbReference type="AlphaFoldDB" id="A0A2Z3H0I9"/>
<reference evidence="1 2" key="1">
    <citation type="submission" date="2018-01" db="EMBL/GenBank/DDBJ databases">
        <title>G. obscuriglobus.</title>
        <authorList>
            <person name="Franke J."/>
            <person name="Blomberg W."/>
            <person name="Selmecki A."/>
        </authorList>
    </citation>
    <scope>NUCLEOTIDE SEQUENCE [LARGE SCALE GENOMIC DNA]</scope>
    <source>
        <strain evidence="1 2">DSM 5831</strain>
    </source>
</reference>
<keyword evidence="2" id="KW-1185">Reference proteome</keyword>
<dbReference type="EMBL" id="CP025958">
    <property type="protein sequence ID" value="AWM37267.1"/>
    <property type="molecule type" value="Genomic_DNA"/>
</dbReference>